<evidence type="ECO:0000313" key="4">
    <source>
        <dbReference type="WBParaSite" id="TCLT_0000317401-mRNA-1"/>
    </source>
</evidence>
<dbReference type="WBParaSite" id="TCLT_0000317401-mRNA-1">
    <property type="protein sequence ID" value="TCLT_0000317401-mRNA-1"/>
    <property type="gene ID" value="TCLT_0000317401"/>
</dbReference>
<accession>A0A0N5CSH3</accession>
<dbReference type="Proteomes" id="UP000276776">
    <property type="component" value="Unassembled WGS sequence"/>
</dbReference>
<feature type="compositionally biased region" description="Polar residues" evidence="1">
    <location>
        <begin position="62"/>
        <end position="78"/>
    </location>
</feature>
<reference evidence="2 3" key="2">
    <citation type="submission" date="2018-11" db="EMBL/GenBank/DDBJ databases">
        <authorList>
            <consortium name="Pathogen Informatics"/>
        </authorList>
    </citation>
    <scope>NUCLEOTIDE SEQUENCE [LARGE SCALE GENOMIC DNA]</scope>
</reference>
<feature type="compositionally biased region" description="Polar residues" evidence="1">
    <location>
        <begin position="37"/>
        <end position="55"/>
    </location>
</feature>
<dbReference type="AlphaFoldDB" id="A0A0N5CSH3"/>
<feature type="compositionally biased region" description="Polar residues" evidence="1">
    <location>
        <begin position="8"/>
        <end position="22"/>
    </location>
</feature>
<name>A0A0N5CSH3_THECL</name>
<keyword evidence="3" id="KW-1185">Reference proteome</keyword>
<dbReference type="EMBL" id="UYYF01001085">
    <property type="protein sequence ID" value="VDM99515.1"/>
    <property type="molecule type" value="Genomic_DNA"/>
</dbReference>
<reference evidence="4" key="1">
    <citation type="submission" date="2017-02" db="UniProtKB">
        <authorList>
            <consortium name="WormBaseParasite"/>
        </authorList>
    </citation>
    <scope>IDENTIFICATION</scope>
</reference>
<sequence length="98" mass="10429">MISKSLRDGSSGTLSESNVLQSRSIGESMKSLLETVAASNQSNKNDKNSTTNGSTLIKVEQASASNSTNGTKKTSVQRFTVNDILSPLDSMGKLNFKQ</sequence>
<feature type="region of interest" description="Disordered" evidence="1">
    <location>
        <begin position="1"/>
        <end position="22"/>
    </location>
</feature>
<evidence type="ECO:0000256" key="1">
    <source>
        <dbReference type="SAM" id="MobiDB-lite"/>
    </source>
</evidence>
<evidence type="ECO:0000313" key="2">
    <source>
        <dbReference type="EMBL" id="VDM99515.1"/>
    </source>
</evidence>
<protein>
    <submittedName>
        <fullName evidence="2 4">Uncharacterized protein</fullName>
    </submittedName>
</protein>
<proteinExistence type="predicted"/>
<gene>
    <name evidence="2" type="ORF">TCLT_LOCUS3174</name>
</gene>
<feature type="region of interest" description="Disordered" evidence="1">
    <location>
        <begin position="36"/>
        <end position="78"/>
    </location>
</feature>
<evidence type="ECO:0000313" key="3">
    <source>
        <dbReference type="Proteomes" id="UP000276776"/>
    </source>
</evidence>
<organism evidence="4">
    <name type="scientific">Thelazia callipaeda</name>
    <name type="common">Oriental eyeworm</name>
    <name type="synonym">Parasitic nematode</name>
    <dbReference type="NCBI Taxonomy" id="103827"/>
    <lineage>
        <taxon>Eukaryota</taxon>
        <taxon>Metazoa</taxon>
        <taxon>Ecdysozoa</taxon>
        <taxon>Nematoda</taxon>
        <taxon>Chromadorea</taxon>
        <taxon>Rhabditida</taxon>
        <taxon>Spirurina</taxon>
        <taxon>Spiruromorpha</taxon>
        <taxon>Thelazioidea</taxon>
        <taxon>Thelaziidae</taxon>
        <taxon>Thelazia</taxon>
    </lineage>
</organism>